<evidence type="ECO:0000313" key="3">
    <source>
        <dbReference type="Proteomes" id="UP001054252"/>
    </source>
</evidence>
<dbReference type="EMBL" id="BPVZ01000039">
    <property type="protein sequence ID" value="GKV13527.1"/>
    <property type="molecule type" value="Genomic_DNA"/>
</dbReference>
<gene>
    <name evidence="2" type="ORF">SLEP1_g24525</name>
</gene>
<evidence type="ECO:0000313" key="2">
    <source>
        <dbReference type="EMBL" id="GKV13527.1"/>
    </source>
</evidence>
<evidence type="ECO:0008006" key="4">
    <source>
        <dbReference type="Google" id="ProtNLM"/>
    </source>
</evidence>
<accession>A0AAV5JJ34</accession>
<name>A0AAV5JJ34_9ROSI</name>
<reference evidence="2 3" key="1">
    <citation type="journal article" date="2021" name="Commun. Biol.">
        <title>The genome of Shorea leprosula (Dipterocarpaceae) highlights the ecological relevance of drought in aseasonal tropical rainforests.</title>
        <authorList>
            <person name="Ng K.K.S."/>
            <person name="Kobayashi M.J."/>
            <person name="Fawcett J.A."/>
            <person name="Hatakeyama M."/>
            <person name="Paape T."/>
            <person name="Ng C.H."/>
            <person name="Ang C.C."/>
            <person name="Tnah L.H."/>
            <person name="Lee C.T."/>
            <person name="Nishiyama T."/>
            <person name="Sese J."/>
            <person name="O'Brien M.J."/>
            <person name="Copetti D."/>
            <person name="Mohd Noor M.I."/>
            <person name="Ong R.C."/>
            <person name="Putra M."/>
            <person name="Sireger I.Z."/>
            <person name="Indrioko S."/>
            <person name="Kosugi Y."/>
            <person name="Izuno A."/>
            <person name="Isagi Y."/>
            <person name="Lee S.L."/>
            <person name="Shimizu K.K."/>
        </authorList>
    </citation>
    <scope>NUCLEOTIDE SEQUENCE [LARGE SCALE GENOMIC DNA]</scope>
    <source>
        <strain evidence="2">214</strain>
    </source>
</reference>
<dbReference type="Proteomes" id="UP001054252">
    <property type="component" value="Unassembled WGS sequence"/>
</dbReference>
<evidence type="ECO:0000256" key="1">
    <source>
        <dbReference type="SAM" id="MobiDB-lite"/>
    </source>
</evidence>
<sequence>MKHSRDFQVGKQLKTSTVLNCEAAQTFGAICGKLNEKLPMPRNLFVGGAEQDQLSETDDDERTPTEYATQPKQFQIPTGTRQRHPRPYNSQHERPERSAEPARITELEERTRVLEMAMDKILTRLIPDDPLIPLLNRDSQPIVVVATRNSSALSNVVVPTKPRGSGRLNPEPSSSKRNEELLKKNADLERQLKDVQKSIDELKSPRDYMQRFNKATLDIDNVPDTICLSALLHGLKRGRFLNNLLENPPKSWNEIQHWVKRPTPQTHDSSRADKIKYCDYHHGYGHNTEDCQSLKDELEFLARNGKLEGRVNIRPSRTEHTRDAYSMGGQSTRGRKAYARQVMTVNKNRPLKRPFKETEWENAPITFSSTDYKRADGEPDIMMPHANPFVATVHIGNHNVNKVFIDTGSSPVSFWSCF</sequence>
<protein>
    <recommendedName>
        <fullName evidence="4">Reverse transcriptase domain-containing protein</fullName>
    </recommendedName>
</protein>
<keyword evidence="3" id="KW-1185">Reference proteome</keyword>
<feature type="compositionally biased region" description="Basic and acidic residues" evidence="1">
    <location>
        <begin position="91"/>
        <end position="105"/>
    </location>
</feature>
<feature type="region of interest" description="Disordered" evidence="1">
    <location>
        <begin position="158"/>
        <end position="179"/>
    </location>
</feature>
<proteinExistence type="predicted"/>
<feature type="compositionally biased region" description="Polar residues" evidence="1">
    <location>
        <begin position="66"/>
        <end position="80"/>
    </location>
</feature>
<feature type="region of interest" description="Disordered" evidence="1">
    <location>
        <begin position="50"/>
        <end position="105"/>
    </location>
</feature>
<organism evidence="2 3">
    <name type="scientific">Rubroshorea leprosula</name>
    <dbReference type="NCBI Taxonomy" id="152421"/>
    <lineage>
        <taxon>Eukaryota</taxon>
        <taxon>Viridiplantae</taxon>
        <taxon>Streptophyta</taxon>
        <taxon>Embryophyta</taxon>
        <taxon>Tracheophyta</taxon>
        <taxon>Spermatophyta</taxon>
        <taxon>Magnoliopsida</taxon>
        <taxon>eudicotyledons</taxon>
        <taxon>Gunneridae</taxon>
        <taxon>Pentapetalae</taxon>
        <taxon>rosids</taxon>
        <taxon>malvids</taxon>
        <taxon>Malvales</taxon>
        <taxon>Dipterocarpaceae</taxon>
        <taxon>Rubroshorea</taxon>
    </lineage>
</organism>
<dbReference type="AlphaFoldDB" id="A0AAV5JJ34"/>
<comment type="caution">
    <text evidence="2">The sequence shown here is derived from an EMBL/GenBank/DDBJ whole genome shotgun (WGS) entry which is preliminary data.</text>
</comment>